<name>A0A2Z6N624_TRISU</name>
<evidence type="ECO:0000313" key="2">
    <source>
        <dbReference type="Proteomes" id="UP000242715"/>
    </source>
</evidence>
<proteinExistence type="predicted"/>
<dbReference type="Proteomes" id="UP000242715">
    <property type="component" value="Unassembled WGS sequence"/>
</dbReference>
<evidence type="ECO:0000313" key="1">
    <source>
        <dbReference type="EMBL" id="GAU40344.1"/>
    </source>
</evidence>
<dbReference type="EMBL" id="DF973801">
    <property type="protein sequence ID" value="GAU40344.1"/>
    <property type="molecule type" value="Genomic_DNA"/>
</dbReference>
<organism evidence="1 2">
    <name type="scientific">Trifolium subterraneum</name>
    <name type="common">Subterranean clover</name>
    <dbReference type="NCBI Taxonomy" id="3900"/>
    <lineage>
        <taxon>Eukaryota</taxon>
        <taxon>Viridiplantae</taxon>
        <taxon>Streptophyta</taxon>
        <taxon>Embryophyta</taxon>
        <taxon>Tracheophyta</taxon>
        <taxon>Spermatophyta</taxon>
        <taxon>Magnoliopsida</taxon>
        <taxon>eudicotyledons</taxon>
        <taxon>Gunneridae</taxon>
        <taxon>Pentapetalae</taxon>
        <taxon>rosids</taxon>
        <taxon>fabids</taxon>
        <taxon>Fabales</taxon>
        <taxon>Fabaceae</taxon>
        <taxon>Papilionoideae</taxon>
        <taxon>50 kb inversion clade</taxon>
        <taxon>NPAAA clade</taxon>
        <taxon>Hologalegina</taxon>
        <taxon>IRL clade</taxon>
        <taxon>Trifolieae</taxon>
        <taxon>Trifolium</taxon>
    </lineage>
</organism>
<sequence length="87" mass="8926">MTTSSKSSSDNIITFCIVSSIVQLESVLGISYCFSAITTATILSLSFCPAATTLSAGSTYEPVEETTGGSPATCTCTGRVSICKVEP</sequence>
<reference evidence="2" key="1">
    <citation type="journal article" date="2017" name="Front. Plant Sci.">
        <title>Climate Clever Clovers: New Paradigm to Reduce the Environmental Footprint of Ruminants by Breeding Low Methanogenic Forages Utilizing Haplotype Variation.</title>
        <authorList>
            <person name="Kaur P."/>
            <person name="Appels R."/>
            <person name="Bayer P.E."/>
            <person name="Keeble-Gagnere G."/>
            <person name="Wang J."/>
            <person name="Hirakawa H."/>
            <person name="Shirasawa K."/>
            <person name="Vercoe P."/>
            <person name="Stefanova K."/>
            <person name="Durmic Z."/>
            <person name="Nichols P."/>
            <person name="Revell C."/>
            <person name="Isobe S.N."/>
            <person name="Edwards D."/>
            <person name="Erskine W."/>
        </authorList>
    </citation>
    <scope>NUCLEOTIDE SEQUENCE [LARGE SCALE GENOMIC DNA]</scope>
    <source>
        <strain evidence="2">cv. Daliak</strain>
    </source>
</reference>
<dbReference type="AlphaFoldDB" id="A0A2Z6N624"/>
<keyword evidence="2" id="KW-1185">Reference proteome</keyword>
<accession>A0A2Z6N624</accession>
<gene>
    <name evidence="1" type="ORF">TSUD_154410</name>
</gene>
<protein>
    <submittedName>
        <fullName evidence="1">Uncharacterized protein</fullName>
    </submittedName>
</protein>